<feature type="compositionally biased region" description="Polar residues" evidence="1">
    <location>
        <begin position="580"/>
        <end position="594"/>
    </location>
</feature>
<gene>
    <name evidence="3" type="ORF">CYMTET_54109</name>
</gene>
<organism evidence="3 4">
    <name type="scientific">Cymbomonas tetramitiformis</name>
    <dbReference type="NCBI Taxonomy" id="36881"/>
    <lineage>
        <taxon>Eukaryota</taxon>
        <taxon>Viridiplantae</taxon>
        <taxon>Chlorophyta</taxon>
        <taxon>Pyramimonadophyceae</taxon>
        <taxon>Pyramimonadales</taxon>
        <taxon>Pyramimonadaceae</taxon>
        <taxon>Cymbomonas</taxon>
    </lineage>
</organism>
<evidence type="ECO:0000313" key="4">
    <source>
        <dbReference type="Proteomes" id="UP001190700"/>
    </source>
</evidence>
<feature type="transmembrane region" description="Helical" evidence="2">
    <location>
        <begin position="516"/>
        <end position="536"/>
    </location>
</feature>
<evidence type="ECO:0000313" key="3">
    <source>
        <dbReference type="EMBL" id="KAK3235704.1"/>
    </source>
</evidence>
<reference evidence="3 4" key="1">
    <citation type="journal article" date="2015" name="Genome Biol. Evol.">
        <title>Comparative Genomics of a Bacterivorous Green Alga Reveals Evolutionary Causalities and Consequences of Phago-Mixotrophic Mode of Nutrition.</title>
        <authorList>
            <person name="Burns J.A."/>
            <person name="Paasch A."/>
            <person name="Narechania A."/>
            <person name="Kim E."/>
        </authorList>
    </citation>
    <scope>NUCLEOTIDE SEQUENCE [LARGE SCALE GENOMIC DNA]</scope>
    <source>
        <strain evidence="3 4">PLY_AMNH</strain>
    </source>
</reference>
<keyword evidence="4" id="KW-1185">Reference proteome</keyword>
<evidence type="ECO:0000256" key="2">
    <source>
        <dbReference type="SAM" id="Phobius"/>
    </source>
</evidence>
<keyword evidence="2" id="KW-0812">Transmembrane</keyword>
<accession>A0AAE0EPP4</accession>
<keyword evidence="2" id="KW-0472">Membrane</keyword>
<dbReference type="AlphaFoldDB" id="A0AAE0EPP4"/>
<dbReference type="Proteomes" id="UP001190700">
    <property type="component" value="Unassembled WGS sequence"/>
</dbReference>
<proteinExistence type="predicted"/>
<name>A0AAE0EPP4_9CHLO</name>
<keyword evidence="2" id="KW-1133">Transmembrane helix</keyword>
<comment type="caution">
    <text evidence="3">The sequence shown here is derived from an EMBL/GenBank/DDBJ whole genome shotgun (WGS) entry which is preliminary data.</text>
</comment>
<dbReference type="EMBL" id="LGRX02035239">
    <property type="protein sequence ID" value="KAK3235704.1"/>
    <property type="molecule type" value="Genomic_DNA"/>
</dbReference>
<feature type="region of interest" description="Disordered" evidence="1">
    <location>
        <begin position="576"/>
        <end position="601"/>
    </location>
</feature>
<sequence>MPWRTSRQLLQIVSFPRKHLSWLIFRASLSWLACSRLSAALEPTIPVDQLQANAENETSSEISENPFAFNPTCSRTQQSICGVEGTYRLRKEWPCQDEPSKYVNATTVSEFQNFEFQLLKVSGGRDSLLDYDIIVKPGRRSSPSTACWRGMDEPCHTFPLQAPCNLSKHSGCILYKNLGDLGEVMVELDFMEPGLGICITSAPELTVVVREQHVHAVDAVPLRLTFDSTDYMRQGHWTNHGYEPDAAPSPKRLIAKCPKLVYLLEESFREIVRGVEHDGEYWTMLQGQGTPKAGAPPPEWKRASPARLGALYPVGYSKDEPSGAAMYATFVPLGELEHQHQPHHRKVEYDWKEMTKIVKEFAAPEIDPSWQGRVEALGTAAAECHRDFHLRLVKVESLDTFSQKAVQAAARLLDRADIMKPVKLAVNTDPALAYWPIATATMINKDLGVARNRVRRSREQDAHCTAVAAVFGPTDICSGLGTRTGAHILPGAAAGEPEMWAHSDTLMLGLSRAADFGYVLFAIAIVVGFLAIQRYYATSRLLIQRLETYISNMRAQPHRYVARDLRWQEQMKTGDMYRPRQSSGAPVANSSVQSVMGAIDL</sequence>
<evidence type="ECO:0000256" key="1">
    <source>
        <dbReference type="SAM" id="MobiDB-lite"/>
    </source>
</evidence>
<protein>
    <submittedName>
        <fullName evidence="3">Uncharacterized protein</fullName>
    </submittedName>
</protein>